<accession>A0ABU3PIP2</accession>
<evidence type="ECO:0000313" key="4">
    <source>
        <dbReference type="Proteomes" id="UP001246372"/>
    </source>
</evidence>
<keyword evidence="4" id="KW-1185">Reference proteome</keyword>
<dbReference type="CDD" id="cd07067">
    <property type="entry name" value="HP_PGM_like"/>
    <property type="match status" value="1"/>
</dbReference>
<dbReference type="PANTHER" id="PTHR48100:SF1">
    <property type="entry name" value="HISTIDINE PHOSPHATASE FAMILY PROTEIN-RELATED"/>
    <property type="match status" value="1"/>
</dbReference>
<name>A0ABU3PIP2_9BURK</name>
<dbReference type="PANTHER" id="PTHR48100">
    <property type="entry name" value="BROAD-SPECIFICITY PHOSPHATASE YOR283W-RELATED"/>
    <property type="match status" value="1"/>
</dbReference>
<dbReference type="SMART" id="SM00855">
    <property type="entry name" value="PGAM"/>
    <property type="match status" value="1"/>
</dbReference>
<gene>
    <name evidence="3" type="ORF">RQP53_24190</name>
</gene>
<keyword evidence="2" id="KW-0413">Isomerase</keyword>
<organism evidence="3 4">
    <name type="scientific">Roseateles aquae</name>
    <dbReference type="NCBI Taxonomy" id="3077235"/>
    <lineage>
        <taxon>Bacteria</taxon>
        <taxon>Pseudomonadati</taxon>
        <taxon>Pseudomonadota</taxon>
        <taxon>Betaproteobacteria</taxon>
        <taxon>Burkholderiales</taxon>
        <taxon>Sphaerotilaceae</taxon>
        <taxon>Roseateles</taxon>
    </lineage>
</organism>
<dbReference type="EMBL" id="JAVXZY010000016">
    <property type="protein sequence ID" value="MDT9002403.1"/>
    <property type="molecule type" value="Genomic_DNA"/>
</dbReference>
<comment type="caution">
    <text evidence="3">The sequence shown here is derived from an EMBL/GenBank/DDBJ whole genome shotgun (WGS) entry which is preliminary data.</text>
</comment>
<proteinExistence type="predicted"/>
<dbReference type="SUPFAM" id="SSF53254">
    <property type="entry name" value="Phosphoglycerate mutase-like"/>
    <property type="match status" value="1"/>
</dbReference>
<dbReference type="Proteomes" id="UP001246372">
    <property type="component" value="Unassembled WGS sequence"/>
</dbReference>
<evidence type="ECO:0000313" key="3">
    <source>
        <dbReference type="EMBL" id="MDT9002403.1"/>
    </source>
</evidence>
<dbReference type="Gene3D" id="3.40.50.1240">
    <property type="entry name" value="Phosphoglycerate mutase-like"/>
    <property type="match status" value="1"/>
</dbReference>
<dbReference type="InterPro" id="IPR013078">
    <property type="entry name" value="His_Pase_superF_clade-1"/>
</dbReference>
<evidence type="ECO:0000256" key="2">
    <source>
        <dbReference type="ARBA" id="ARBA00023235"/>
    </source>
</evidence>
<dbReference type="Pfam" id="PF00300">
    <property type="entry name" value="His_Phos_1"/>
    <property type="match status" value="1"/>
</dbReference>
<keyword evidence="3" id="KW-0378">Hydrolase</keyword>
<dbReference type="RefSeq" id="WP_315653300.1">
    <property type="nucleotide sequence ID" value="NZ_JAVXZY010000016.1"/>
</dbReference>
<dbReference type="InterPro" id="IPR001345">
    <property type="entry name" value="PG/BPGM_mutase_AS"/>
</dbReference>
<reference evidence="3" key="1">
    <citation type="submission" date="2023-09" db="EMBL/GenBank/DDBJ databases">
        <title>Paucibacter sp. APW11 Genome sequencing and assembly.</title>
        <authorList>
            <person name="Kim I."/>
        </authorList>
    </citation>
    <scope>NUCLEOTIDE SEQUENCE</scope>
    <source>
        <strain evidence="3">APW11</strain>
    </source>
</reference>
<dbReference type="PROSITE" id="PS00175">
    <property type="entry name" value="PG_MUTASE"/>
    <property type="match status" value="1"/>
</dbReference>
<dbReference type="InterPro" id="IPR050275">
    <property type="entry name" value="PGM_Phosphatase"/>
</dbReference>
<sequence>MTELILIRHGETDWNRRQCFQGQIDVPLNERGLTQAARLGQRLAEERQRGTLGPVARLISSDLGRARQTAGPAAEALGLALEQDARLREQAFGILEGLSFADIRERHPAEFERWASHDPAYALPGGAESRQVFHARVTSALLELAAAHEGQVLLVVTHGGVLDMVWRSALGHSLHGPRDCAIPNAGINRLRVHERRFEVLSWAEDEHLIDLD</sequence>
<dbReference type="EC" id="3.1.3.-" evidence="3"/>
<evidence type="ECO:0000256" key="1">
    <source>
        <dbReference type="ARBA" id="ARBA00023152"/>
    </source>
</evidence>
<dbReference type="GO" id="GO:0016787">
    <property type="term" value="F:hydrolase activity"/>
    <property type="evidence" value="ECO:0007669"/>
    <property type="project" value="UniProtKB-KW"/>
</dbReference>
<dbReference type="InterPro" id="IPR029033">
    <property type="entry name" value="His_PPase_superfam"/>
</dbReference>
<protein>
    <submittedName>
        <fullName evidence="3">Histidine phosphatase family protein</fullName>
        <ecNumber evidence="3">3.1.3.-</ecNumber>
    </submittedName>
</protein>
<keyword evidence="1" id="KW-0324">Glycolysis</keyword>